<evidence type="ECO:0000313" key="1">
    <source>
        <dbReference type="EMBL" id="QOW61920.1"/>
    </source>
</evidence>
<proteinExistence type="predicted"/>
<dbReference type="EMBL" id="CP061839">
    <property type="protein sequence ID" value="QOW61920.1"/>
    <property type="molecule type" value="Genomic_DNA"/>
</dbReference>
<evidence type="ECO:0000313" key="2">
    <source>
        <dbReference type="Proteomes" id="UP000593915"/>
    </source>
</evidence>
<evidence type="ECO:0008006" key="3">
    <source>
        <dbReference type="Google" id="ProtNLM"/>
    </source>
</evidence>
<organism evidence="1 2">
    <name type="scientific">Treponema pedis</name>
    <dbReference type="NCBI Taxonomy" id="409322"/>
    <lineage>
        <taxon>Bacteria</taxon>
        <taxon>Pseudomonadati</taxon>
        <taxon>Spirochaetota</taxon>
        <taxon>Spirochaetia</taxon>
        <taxon>Spirochaetales</taxon>
        <taxon>Treponemataceae</taxon>
        <taxon>Treponema</taxon>
    </lineage>
</organism>
<dbReference type="RefSeq" id="WP_194077429.1">
    <property type="nucleotide sequence ID" value="NZ_CP061839.1"/>
</dbReference>
<dbReference type="Proteomes" id="UP000593915">
    <property type="component" value="Chromosome"/>
</dbReference>
<sequence>MKRIILLAIAVILFSCSKDKNEQIINVENIEDNTVFYSRGLLFNWELIENKGFMPSSILYLIPKLKYNTLAIWEINMDEKNKENIIDAFPYNKEQFIVLYKYDEDGKVLCRVESTPYEDLLIESLYKYDKYGRKIEVHDRNFRKQLKSHIDIMTYDDINNSAEEESSFKLSHIIEYSPVNKDFDVLEYHIMTADEKRLIASYKEGKTEDYFFNNYKKVWLNDDKTIKKLQEDYSDKIWTFFYNEDGTMKEIINSRENSLEYPWKKFYDAKYFDGKLLMSKYYDAYTKKVIKYVYTKHDLFGNWLEAEIYKNESGKLSSKIIRYITYY</sequence>
<accession>A0A7S6WRF2</accession>
<gene>
    <name evidence="1" type="ORF">IFE08_06150</name>
</gene>
<dbReference type="PROSITE" id="PS51257">
    <property type="entry name" value="PROKAR_LIPOPROTEIN"/>
    <property type="match status" value="1"/>
</dbReference>
<protein>
    <recommendedName>
        <fullName evidence="3">Lipoprotein</fullName>
    </recommendedName>
</protein>
<dbReference type="AlphaFoldDB" id="A0A7S6WRF2"/>
<name>A0A7S6WRF2_9SPIR</name>
<reference evidence="1 2" key="1">
    <citation type="submission" date="2020-09" db="EMBL/GenBank/DDBJ databases">
        <title>Characterization of Treponema spp. from bovine digital dermatitis in Korea.</title>
        <authorList>
            <person name="Espiritu H.M."/>
            <person name="Cho Y.I."/>
            <person name="Mamuad L."/>
        </authorList>
    </citation>
    <scope>NUCLEOTIDE SEQUENCE [LARGE SCALE GENOMIC DNA]</scope>
    <source>
        <strain evidence="1 2">KS1</strain>
    </source>
</reference>